<reference evidence="1 2" key="1">
    <citation type="submission" date="2017-06" db="EMBL/GenBank/DDBJ databases">
        <authorList>
            <person name="Kim H.J."/>
            <person name="Triplett B.A."/>
        </authorList>
    </citation>
    <scope>NUCLEOTIDE SEQUENCE [LARGE SCALE GENOMIC DNA]</scope>
    <source>
        <strain evidence="1 2">B29T1</strain>
    </source>
</reference>
<evidence type="ECO:0000313" key="1">
    <source>
        <dbReference type="EMBL" id="SNB77725.1"/>
    </source>
</evidence>
<proteinExistence type="predicted"/>
<dbReference type="PIRSF" id="PIRSF001439">
    <property type="entry name" value="CryM"/>
    <property type="match status" value="1"/>
</dbReference>
<dbReference type="RefSeq" id="WP_088562774.1">
    <property type="nucleotide sequence ID" value="NZ_FYEH01000017.1"/>
</dbReference>
<dbReference type="PANTHER" id="PTHR13812:SF19">
    <property type="entry name" value="KETIMINE REDUCTASE MU-CRYSTALLIN"/>
    <property type="match status" value="1"/>
</dbReference>
<dbReference type="EMBL" id="FYEH01000017">
    <property type="protein sequence ID" value="SNB77725.1"/>
    <property type="molecule type" value="Genomic_DNA"/>
</dbReference>
<dbReference type="OrthoDB" id="9785971at2"/>
<protein>
    <submittedName>
        <fullName evidence="1">Ornithine cyclodeaminase</fullName>
    </submittedName>
</protein>
<accession>A0A212RYK2</accession>
<dbReference type="PANTHER" id="PTHR13812">
    <property type="entry name" value="KETIMINE REDUCTASE MU-CRYSTALLIN"/>
    <property type="match status" value="1"/>
</dbReference>
<dbReference type="Proteomes" id="UP000197065">
    <property type="component" value="Unassembled WGS sequence"/>
</dbReference>
<name>A0A212RYK2_9PROT</name>
<sequence length="333" mass="35275">MRLFSDADVDRLITRDLALKAAIDAYRLQAANEPQPSARVDLRGHTPRHGVLGLMTLDSDGLLSVKTNVHSHVGPNGTRRGASLLTLWNARQAEPLAMFSGTRFNQHRTAAGLAAGCDLLAPPEATTLTIFGTGAMAPETIRYMAAIRPIRTVLIVGRSQPRAAALVDAARSWPDLANATISYENDPAAAVAAADIVVTITSADEPVFPGAALRSGTTVVLAGANRPTAREADDCLIRRAEIYVDHLEGCLARAGDLCLPLGTGILHRDQIVGEIGALDGRPGRTHDIVVFKSIGIAVQDLLLASRLIERAGADDGLWFDPTGAAHALQETRS</sequence>
<organism evidence="1 2">
    <name type="scientific">Arboricoccus pini</name>
    <dbReference type="NCBI Taxonomy" id="1963835"/>
    <lineage>
        <taxon>Bacteria</taxon>
        <taxon>Pseudomonadati</taxon>
        <taxon>Pseudomonadota</taxon>
        <taxon>Alphaproteobacteria</taxon>
        <taxon>Geminicoccales</taxon>
        <taxon>Geminicoccaceae</taxon>
        <taxon>Arboricoccus</taxon>
    </lineage>
</organism>
<gene>
    <name evidence="1" type="ORF">SAMN07250955_11726</name>
</gene>
<dbReference type="InterPro" id="IPR023401">
    <property type="entry name" value="ODC_N"/>
</dbReference>
<dbReference type="InterPro" id="IPR036291">
    <property type="entry name" value="NAD(P)-bd_dom_sf"/>
</dbReference>
<dbReference type="SUPFAM" id="SSF51735">
    <property type="entry name" value="NAD(P)-binding Rossmann-fold domains"/>
    <property type="match status" value="1"/>
</dbReference>
<dbReference type="Gene3D" id="3.40.50.720">
    <property type="entry name" value="NAD(P)-binding Rossmann-like Domain"/>
    <property type="match status" value="1"/>
</dbReference>
<dbReference type="GO" id="GO:0005737">
    <property type="term" value="C:cytoplasm"/>
    <property type="evidence" value="ECO:0007669"/>
    <property type="project" value="TreeGrafter"/>
</dbReference>
<keyword evidence="2" id="KW-1185">Reference proteome</keyword>
<evidence type="ECO:0000313" key="2">
    <source>
        <dbReference type="Proteomes" id="UP000197065"/>
    </source>
</evidence>
<dbReference type="Pfam" id="PF02423">
    <property type="entry name" value="OCD_Mu_crystall"/>
    <property type="match status" value="1"/>
</dbReference>
<dbReference type="InterPro" id="IPR003462">
    <property type="entry name" value="ODC_Mu_crystall"/>
</dbReference>
<dbReference type="AlphaFoldDB" id="A0A212RYK2"/>
<dbReference type="Gene3D" id="3.30.1780.10">
    <property type="entry name" value="ornithine cyclodeaminase, domain 1"/>
    <property type="match status" value="1"/>
</dbReference>